<feature type="region of interest" description="Disordered" evidence="1">
    <location>
        <begin position="1"/>
        <end position="41"/>
    </location>
</feature>
<feature type="compositionally biased region" description="Basic and acidic residues" evidence="1">
    <location>
        <begin position="1"/>
        <end position="29"/>
    </location>
</feature>
<gene>
    <name evidence="2" type="ORF">HDF14_005373</name>
</gene>
<dbReference type="EMBL" id="JACHEB010000017">
    <property type="protein sequence ID" value="MBB5331724.1"/>
    <property type="molecule type" value="Genomic_DNA"/>
</dbReference>
<keyword evidence="3" id="KW-1185">Reference proteome</keyword>
<dbReference type="Proteomes" id="UP000535182">
    <property type="component" value="Unassembled WGS sequence"/>
</dbReference>
<protein>
    <submittedName>
        <fullName evidence="2">Uncharacterized protein</fullName>
    </submittedName>
</protein>
<reference evidence="2 3" key="1">
    <citation type="submission" date="2020-08" db="EMBL/GenBank/DDBJ databases">
        <title>Genomic Encyclopedia of Type Strains, Phase IV (KMG-V): Genome sequencing to study the core and pangenomes of soil and plant-associated prokaryotes.</title>
        <authorList>
            <person name="Whitman W."/>
        </authorList>
    </citation>
    <scope>NUCLEOTIDE SEQUENCE [LARGE SCALE GENOMIC DNA]</scope>
    <source>
        <strain evidence="2 3">X5P2</strain>
    </source>
</reference>
<comment type="caution">
    <text evidence="2">The sequence shown here is derived from an EMBL/GenBank/DDBJ whole genome shotgun (WGS) entry which is preliminary data.</text>
</comment>
<dbReference type="AlphaFoldDB" id="A0A9X0QKC1"/>
<sequence length="71" mass="8269">MADPNHIESMDQIHSSEQDTDALENKINESDESTTAPDDYAAMRHEQERLRQVILQRKSEIERNNWSDLKG</sequence>
<proteinExistence type="predicted"/>
<evidence type="ECO:0000313" key="2">
    <source>
        <dbReference type="EMBL" id="MBB5331724.1"/>
    </source>
</evidence>
<accession>A0A9X0QKC1</accession>
<name>A0A9X0QKC1_9BACT</name>
<organism evidence="2 3">
    <name type="scientific">Tunturiibacter gelidiferens</name>
    <dbReference type="NCBI Taxonomy" id="3069689"/>
    <lineage>
        <taxon>Bacteria</taxon>
        <taxon>Pseudomonadati</taxon>
        <taxon>Acidobacteriota</taxon>
        <taxon>Terriglobia</taxon>
        <taxon>Terriglobales</taxon>
        <taxon>Acidobacteriaceae</taxon>
        <taxon>Tunturiibacter</taxon>
    </lineage>
</organism>
<evidence type="ECO:0000256" key="1">
    <source>
        <dbReference type="SAM" id="MobiDB-lite"/>
    </source>
</evidence>
<evidence type="ECO:0000313" key="3">
    <source>
        <dbReference type="Proteomes" id="UP000535182"/>
    </source>
</evidence>